<gene>
    <name evidence="1" type="ORF">QB910_000066</name>
</gene>
<dbReference type="EMBL" id="OQ846916">
    <property type="protein sequence ID" value="WJJ55310.1"/>
    <property type="molecule type" value="Genomic_DNA"/>
</dbReference>
<evidence type="ECO:0000313" key="1">
    <source>
        <dbReference type="EMBL" id="WJJ55310.1"/>
    </source>
</evidence>
<reference evidence="1" key="1">
    <citation type="submission" date="2023-04" db="EMBL/GenBank/DDBJ databases">
        <title>Characterization and genome study of newly isolated Alicyclobacillus-specific phaga.</title>
        <authorList>
            <person name="Shymialevich D."/>
            <person name="Wojcicki M."/>
            <person name="Srednicka P."/>
            <person name="Swider O."/>
        </authorList>
    </citation>
    <scope>NUCLEOTIDE SEQUENCE</scope>
</reference>
<accession>A0AAT9V8I9</accession>
<proteinExistence type="predicted"/>
<name>A0AAT9V8I9_9CAUD</name>
<organism evidence="1">
    <name type="scientific">Alicyclobacillus phage KKP_3916</name>
    <dbReference type="NCBI Taxonomy" id="3040651"/>
    <lineage>
        <taxon>Viruses</taxon>
        <taxon>Duplodnaviria</taxon>
        <taxon>Heunggongvirae</taxon>
        <taxon>Uroviricota</taxon>
        <taxon>Caudoviricetes</taxon>
    </lineage>
</organism>
<sequence>MESLVESFSPIARVKHDESYQLPNGEEFKVEFGEWFYALMNLNINGQPMTLVHRSGSLPMVVPTENLNIMGI</sequence>
<protein>
    <submittedName>
        <fullName evidence="1">Uncharacterized protein</fullName>
    </submittedName>
</protein>